<evidence type="ECO:0000313" key="1">
    <source>
        <dbReference type="EMBL" id="EEC18424.1"/>
    </source>
</evidence>
<dbReference type="InParanoid" id="B7QHV2"/>
<accession>B7QHV2</accession>
<evidence type="ECO:0000313" key="2">
    <source>
        <dbReference type="EnsemblMetazoa" id="ISCW014952-PA"/>
    </source>
</evidence>
<dbReference type="EMBL" id="ABJB010794964">
    <property type="status" value="NOT_ANNOTATED_CDS"/>
    <property type="molecule type" value="Genomic_DNA"/>
</dbReference>
<dbReference type="AlphaFoldDB" id="B7QHV2"/>
<dbReference type="STRING" id="6945.B7QHV2"/>
<dbReference type="PaxDb" id="6945-B7QHV2"/>
<dbReference type="EMBL" id="DS941783">
    <property type="protein sequence ID" value="EEC18424.1"/>
    <property type="molecule type" value="Genomic_DNA"/>
</dbReference>
<sequence>MYPRRVMKHLGCPHGCGEGHRSSSAETVRRQAQGCLLRLHKADEAQFRRFLRELVRERSLPEVVDVYHAFMGFCAETGSSLLSPLSECFPFDPHVAEI</sequence>
<evidence type="ECO:0000313" key="3">
    <source>
        <dbReference type="Proteomes" id="UP000001555"/>
    </source>
</evidence>
<name>B7QHV2_IXOSC</name>
<dbReference type="HOGENOM" id="CLU_2335962_0_0_1"/>
<reference evidence="1 3" key="1">
    <citation type="submission" date="2008-03" db="EMBL/GenBank/DDBJ databases">
        <title>Annotation of Ixodes scapularis.</title>
        <authorList>
            <consortium name="Ixodes scapularis Genome Project Consortium"/>
            <person name="Caler E."/>
            <person name="Hannick L.I."/>
            <person name="Bidwell S."/>
            <person name="Joardar V."/>
            <person name="Thiagarajan M."/>
            <person name="Amedeo P."/>
            <person name="Galinsky K.J."/>
            <person name="Schobel S."/>
            <person name="Inman J."/>
            <person name="Hostetler J."/>
            <person name="Miller J."/>
            <person name="Hammond M."/>
            <person name="Megy K."/>
            <person name="Lawson D."/>
            <person name="Kodira C."/>
            <person name="Sutton G."/>
            <person name="Meyer J."/>
            <person name="Hill C.A."/>
            <person name="Birren B."/>
            <person name="Nene V."/>
            <person name="Collins F."/>
            <person name="Alarcon-Chaidez F."/>
            <person name="Wikel S."/>
            <person name="Strausberg R."/>
        </authorList>
    </citation>
    <scope>NUCLEOTIDE SEQUENCE [LARGE SCALE GENOMIC DNA]</scope>
    <source>
        <strain evidence="3">Wikel</strain>
        <strain evidence="1">Wikel colony</strain>
    </source>
</reference>
<protein>
    <submittedName>
        <fullName evidence="1 2">Uncharacterized protein</fullName>
    </submittedName>
</protein>
<gene>
    <name evidence="1" type="ORF">IscW_ISCW014952</name>
</gene>
<dbReference type="PANTHER" id="PTHR31781:SF1">
    <property type="entry name" value="PROTEIN UNC-80 HOMOLOG"/>
    <property type="match status" value="1"/>
</dbReference>
<dbReference type="Proteomes" id="UP000001555">
    <property type="component" value="Unassembled WGS sequence"/>
</dbReference>
<dbReference type="PANTHER" id="PTHR31781">
    <property type="entry name" value="UNC80"/>
    <property type="match status" value="1"/>
</dbReference>
<dbReference type="VEuPathDB" id="VectorBase:ISCW014952"/>
<dbReference type="VEuPathDB" id="VectorBase:ISCP_034457"/>
<organism>
    <name type="scientific">Ixodes scapularis</name>
    <name type="common">Black-legged tick</name>
    <name type="synonym">Deer tick</name>
    <dbReference type="NCBI Taxonomy" id="6945"/>
    <lineage>
        <taxon>Eukaryota</taxon>
        <taxon>Metazoa</taxon>
        <taxon>Ecdysozoa</taxon>
        <taxon>Arthropoda</taxon>
        <taxon>Chelicerata</taxon>
        <taxon>Arachnida</taxon>
        <taxon>Acari</taxon>
        <taxon>Parasitiformes</taxon>
        <taxon>Ixodida</taxon>
        <taxon>Ixodoidea</taxon>
        <taxon>Ixodidae</taxon>
        <taxon>Ixodinae</taxon>
        <taxon>Ixodes</taxon>
    </lineage>
</organism>
<reference evidence="2" key="2">
    <citation type="submission" date="2020-05" db="UniProtKB">
        <authorList>
            <consortium name="EnsemblMetazoa"/>
        </authorList>
    </citation>
    <scope>IDENTIFICATION</scope>
    <source>
        <strain evidence="2">wikel</strain>
    </source>
</reference>
<proteinExistence type="predicted"/>
<dbReference type="EMBL" id="ABJB010041241">
    <property type="status" value="NOT_ANNOTATED_CDS"/>
    <property type="molecule type" value="Genomic_DNA"/>
</dbReference>
<dbReference type="OrthoDB" id="6416618at2759"/>
<dbReference type="VEuPathDB" id="VectorBase:ISCI014952"/>
<dbReference type="EnsemblMetazoa" id="ISCW014952-RA">
    <property type="protein sequence ID" value="ISCW014952-PA"/>
    <property type="gene ID" value="ISCW014952"/>
</dbReference>
<keyword evidence="3" id="KW-1185">Reference proteome</keyword>